<dbReference type="EMBL" id="BAABDO010000012">
    <property type="protein sequence ID" value="GAA4132885.1"/>
    <property type="molecule type" value="Genomic_DNA"/>
</dbReference>
<keyword evidence="4" id="KW-1185">Reference proteome</keyword>
<evidence type="ECO:0000256" key="2">
    <source>
        <dbReference type="SAM" id="Phobius"/>
    </source>
</evidence>
<organism evidence="3 4">
    <name type="scientific">Actinomadura keratinilytica</name>
    <dbReference type="NCBI Taxonomy" id="547461"/>
    <lineage>
        <taxon>Bacteria</taxon>
        <taxon>Bacillati</taxon>
        <taxon>Actinomycetota</taxon>
        <taxon>Actinomycetes</taxon>
        <taxon>Streptosporangiales</taxon>
        <taxon>Thermomonosporaceae</taxon>
        <taxon>Actinomadura</taxon>
    </lineage>
</organism>
<gene>
    <name evidence="3" type="ORF">GCM10022416_13140</name>
</gene>
<evidence type="ECO:0000256" key="1">
    <source>
        <dbReference type="SAM" id="MobiDB-lite"/>
    </source>
</evidence>
<name>A0ABP7YA40_9ACTN</name>
<feature type="compositionally biased region" description="Low complexity" evidence="1">
    <location>
        <begin position="137"/>
        <end position="147"/>
    </location>
</feature>
<protein>
    <submittedName>
        <fullName evidence="3">Uncharacterized protein</fullName>
    </submittedName>
</protein>
<evidence type="ECO:0000313" key="3">
    <source>
        <dbReference type="EMBL" id="GAA4132885.1"/>
    </source>
</evidence>
<sequence length="605" mass="64241">MNRAGRTGELGEGPLSYIAVTFLIVAVVLALVLSGIGGTVEYDIRRAVCKIGEAGGLVDSCADGDGNPADRGTPTGGPTDGPSPSGTGPDPSDTEAPAPSDSPGPSGTDTPGPSGDPSPSDTGSPTPSASPGPSGSPSPSDTGEPNPTSGPVPTSSPSPSASPSPSPTPVRPVKRPEPVCTADGSAGYRDLTVVVPVRYVDVRGSVRVFYAMAKIVTPGKPDRWRVAIGMFGEGGVQAPDIGFLSSPWIGGNVTGMQFYNFDNEKDAREFPRRYAEEKAKWVARHHPMVAPLLTVPFLGDKLRDLLSPRDLPDPDGYSVEVGPAGGFNPKLKFGGFDLSAATRFWSLAGVQRDKDGNTIINLRDRVLTDPTLTFDLTKLPKQVTQRGAEAVLKELEMAGKAKFGPEFEIPEKLRDYINRSLANGVKAGITIELIGQNEYQYMLDKNGNPTKFTRNLLTSWTLRGRGNVTLGGGDGRMEIPVTRQIPLDGGRQLTSSSLDLSDPVHRNAALALLASGMFTQKVGIGSYSAQFTPIGEYVSQLMRTRGTMTRMTYDESVSGLSGGFEKLGKRNGAVRLDGEDNQTTLTRAEIWRDGIGWVPWDDCHR</sequence>
<dbReference type="Proteomes" id="UP001500266">
    <property type="component" value="Unassembled WGS sequence"/>
</dbReference>
<reference evidence="4" key="1">
    <citation type="journal article" date="2019" name="Int. J. Syst. Evol. Microbiol.">
        <title>The Global Catalogue of Microorganisms (GCM) 10K type strain sequencing project: providing services to taxonomists for standard genome sequencing and annotation.</title>
        <authorList>
            <consortium name="The Broad Institute Genomics Platform"/>
            <consortium name="The Broad Institute Genome Sequencing Center for Infectious Disease"/>
            <person name="Wu L."/>
            <person name="Ma J."/>
        </authorList>
    </citation>
    <scope>NUCLEOTIDE SEQUENCE [LARGE SCALE GENOMIC DNA]</scope>
    <source>
        <strain evidence="4">JCM 17316</strain>
    </source>
</reference>
<evidence type="ECO:0000313" key="4">
    <source>
        <dbReference type="Proteomes" id="UP001500266"/>
    </source>
</evidence>
<accession>A0ABP7YA40</accession>
<feature type="transmembrane region" description="Helical" evidence="2">
    <location>
        <begin position="15"/>
        <end position="36"/>
    </location>
</feature>
<feature type="region of interest" description="Disordered" evidence="1">
    <location>
        <begin position="62"/>
        <end position="184"/>
    </location>
</feature>
<comment type="caution">
    <text evidence="3">The sequence shown here is derived from an EMBL/GenBank/DDBJ whole genome shotgun (WGS) entry which is preliminary data.</text>
</comment>
<keyword evidence="2" id="KW-0812">Transmembrane</keyword>
<proteinExistence type="predicted"/>
<keyword evidence="2" id="KW-1133">Transmembrane helix</keyword>
<feature type="compositionally biased region" description="Pro residues" evidence="1">
    <location>
        <begin position="148"/>
        <end position="170"/>
    </location>
</feature>
<feature type="compositionally biased region" description="Low complexity" evidence="1">
    <location>
        <begin position="80"/>
        <end position="127"/>
    </location>
</feature>
<keyword evidence="2" id="KW-0472">Membrane</keyword>